<proteinExistence type="predicted"/>
<dbReference type="AlphaFoldDB" id="A0A6A2WVN6"/>
<name>A0A6A2WVN6_HIBSY</name>
<gene>
    <name evidence="1" type="ORF">F3Y22_tig00117056pilonHSYRG00376</name>
</gene>
<comment type="caution">
    <text evidence="1">The sequence shown here is derived from an EMBL/GenBank/DDBJ whole genome shotgun (WGS) entry which is preliminary data.</text>
</comment>
<keyword evidence="2" id="KW-1185">Reference proteome</keyword>
<dbReference type="Pfam" id="PF05340">
    <property type="entry name" value="DUF740"/>
    <property type="match status" value="1"/>
</dbReference>
<dbReference type="PANTHER" id="PTHR35995:SF1">
    <property type="entry name" value="OS04G0690500 PROTEIN"/>
    <property type="match status" value="1"/>
</dbReference>
<dbReference type="EMBL" id="VEPZ02001788">
    <property type="protein sequence ID" value="KAE8653866.1"/>
    <property type="molecule type" value="Genomic_DNA"/>
</dbReference>
<evidence type="ECO:0000313" key="1">
    <source>
        <dbReference type="EMBL" id="KAE8653866.1"/>
    </source>
</evidence>
<reference evidence="1" key="1">
    <citation type="submission" date="2019-09" db="EMBL/GenBank/DDBJ databases">
        <title>Draft genome information of white flower Hibiscus syriacus.</title>
        <authorList>
            <person name="Kim Y.-M."/>
        </authorList>
    </citation>
    <scope>NUCLEOTIDE SEQUENCE [LARGE SCALE GENOMIC DNA]</scope>
    <source>
        <strain evidence="1">YM2019G1</strain>
    </source>
</reference>
<evidence type="ECO:0000313" key="2">
    <source>
        <dbReference type="Proteomes" id="UP000436088"/>
    </source>
</evidence>
<dbReference type="Proteomes" id="UP000436088">
    <property type="component" value="Unassembled WGS sequence"/>
</dbReference>
<accession>A0A6A2WVN6</accession>
<protein>
    <submittedName>
        <fullName evidence="1">Esterase</fullName>
    </submittedName>
</protein>
<organism evidence="1 2">
    <name type="scientific">Hibiscus syriacus</name>
    <name type="common">Rose of Sharon</name>
    <dbReference type="NCBI Taxonomy" id="106335"/>
    <lineage>
        <taxon>Eukaryota</taxon>
        <taxon>Viridiplantae</taxon>
        <taxon>Streptophyta</taxon>
        <taxon>Embryophyta</taxon>
        <taxon>Tracheophyta</taxon>
        <taxon>Spermatophyta</taxon>
        <taxon>Magnoliopsida</taxon>
        <taxon>eudicotyledons</taxon>
        <taxon>Gunneridae</taxon>
        <taxon>Pentapetalae</taxon>
        <taxon>rosids</taxon>
        <taxon>malvids</taxon>
        <taxon>Malvales</taxon>
        <taxon>Malvaceae</taxon>
        <taxon>Malvoideae</taxon>
        <taxon>Hibiscus</taxon>
    </lineage>
</organism>
<dbReference type="InterPro" id="IPR008004">
    <property type="entry name" value="OCTOPUS-like"/>
</dbReference>
<dbReference type="PANTHER" id="PTHR35995">
    <property type="entry name" value="OS04G0690500 PROTEIN"/>
    <property type="match status" value="1"/>
</dbReference>
<sequence>MNGFREEDSRCYFHPKEVVMGVCALCLNERLLILASKQAQRSSSSSTKGSHRFIQGVSLKKPPINLPKIFALGSLLNRLEFNHCKSEHSDAHDSSTSQEDSFISIKFEENGVGSWEKGTISKVSLEHCNVSRNPTLTKGMDVTKETNKSVIEHSKPRASLRWRKRIGHLFQLIRWKRSSKANACHMGNKVDGVKVMRRKGWMRTLTKWTKE</sequence>